<keyword evidence="2" id="KW-0067">ATP-binding</keyword>
<evidence type="ECO:0000256" key="2">
    <source>
        <dbReference type="ARBA" id="ARBA00022840"/>
    </source>
</evidence>
<name>A0AAW0IHK8_QUESU</name>
<dbReference type="GO" id="GO:0140662">
    <property type="term" value="F:ATP-dependent protein folding chaperone"/>
    <property type="evidence" value="ECO:0007669"/>
    <property type="project" value="InterPro"/>
</dbReference>
<dbReference type="AlphaFoldDB" id="A0AAW0IHK8"/>
<dbReference type="InterPro" id="IPR029047">
    <property type="entry name" value="HSP70_peptide-bd_sf"/>
</dbReference>
<keyword evidence="4" id="KW-0346">Stress response</keyword>
<sequence>MTGKEPNVTVNASEVFALGAIVQVEREFVRDNKSLESFRLNGTPHAPCGVPPIVVKFDGILSLTREQKRSRNITITGASTLPIDEELKRLGDKGSWPSKEKVEPKVKDLKDAISGGSTQAMKEMQWPPRIKKL</sequence>
<evidence type="ECO:0000256" key="3">
    <source>
        <dbReference type="SAM" id="MobiDB-lite"/>
    </source>
</evidence>
<keyword evidence="1" id="KW-0547">Nucleotide-binding</keyword>
<dbReference type="InterPro" id="IPR013126">
    <property type="entry name" value="Hsp_70_fam"/>
</dbReference>
<organism evidence="4 5">
    <name type="scientific">Quercus suber</name>
    <name type="common">Cork oak</name>
    <dbReference type="NCBI Taxonomy" id="58331"/>
    <lineage>
        <taxon>Eukaryota</taxon>
        <taxon>Viridiplantae</taxon>
        <taxon>Streptophyta</taxon>
        <taxon>Embryophyta</taxon>
        <taxon>Tracheophyta</taxon>
        <taxon>Spermatophyta</taxon>
        <taxon>Magnoliopsida</taxon>
        <taxon>eudicotyledons</taxon>
        <taxon>Gunneridae</taxon>
        <taxon>Pentapetalae</taxon>
        <taxon>rosids</taxon>
        <taxon>fabids</taxon>
        <taxon>Fagales</taxon>
        <taxon>Fagaceae</taxon>
        <taxon>Quercus</taxon>
    </lineage>
</organism>
<evidence type="ECO:0000313" key="4">
    <source>
        <dbReference type="EMBL" id="KAK7813990.1"/>
    </source>
</evidence>
<reference evidence="4 5" key="1">
    <citation type="journal article" date="2018" name="Sci. Data">
        <title>The draft genome sequence of cork oak.</title>
        <authorList>
            <person name="Ramos A.M."/>
            <person name="Usie A."/>
            <person name="Barbosa P."/>
            <person name="Barros P.M."/>
            <person name="Capote T."/>
            <person name="Chaves I."/>
            <person name="Simoes F."/>
            <person name="Abreu I."/>
            <person name="Carrasquinho I."/>
            <person name="Faro C."/>
            <person name="Guimaraes J.B."/>
            <person name="Mendonca D."/>
            <person name="Nobrega F."/>
            <person name="Rodrigues L."/>
            <person name="Saibo N.J.M."/>
            <person name="Varela M.C."/>
            <person name="Egas C."/>
            <person name="Matos J."/>
            <person name="Miguel C.M."/>
            <person name="Oliveira M.M."/>
            <person name="Ricardo C.P."/>
            <person name="Goncalves S."/>
        </authorList>
    </citation>
    <scope>NUCLEOTIDE SEQUENCE [LARGE SCALE GENOMIC DNA]</scope>
    <source>
        <strain evidence="5">cv. HL8</strain>
    </source>
</reference>
<dbReference type="Gene3D" id="2.60.34.10">
    <property type="entry name" value="Substrate Binding Domain Of DNAk, Chain A, domain 1"/>
    <property type="match status" value="1"/>
</dbReference>
<evidence type="ECO:0000313" key="5">
    <source>
        <dbReference type="Proteomes" id="UP000237347"/>
    </source>
</evidence>
<evidence type="ECO:0000256" key="1">
    <source>
        <dbReference type="ARBA" id="ARBA00022741"/>
    </source>
</evidence>
<proteinExistence type="predicted"/>
<comment type="caution">
    <text evidence="4">The sequence shown here is derived from an EMBL/GenBank/DDBJ whole genome shotgun (WGS) entry which is preliminary data.</text>
</comment>
<dbReference type="GO" id="GO:0005524">
    <property type="term" value="F:ATP binding"/>
    <property type="evidence" value="ECO:0007669"/>
    <property type="project" value="UniProtKB-KW"/>
</dbReference>
<feature type="region of interest" description="Disordered" evidence="3">
    <location>
        <begin position="110"/>
        <end position="133"/>
    </location>
</feature>
<dbReference type="SUPFAM" id="SSF100920">
    <property type="entry name" value="Heat shock protein 70kD (HSP70), peptide-binding domain"/>
    <property type="match status" value="1"/>
</dbReference>
<keyword evidence="5" id="KW-1185">Reference proteome</keyword>
<dbReference type="Proteomes" id="UP000237347">
    <property type="component" value="Unassembled WGS sequence"/>
</dbReference>
<dbReference type="Pfam" id="PF00012">
    <property type="entry name" value="HSP70"/>
    <property type="match status" value="1"/>
</dbReference>
<dbReference type="EMBL" id="PKMF04001154">
    <property type="protein sequence ID" value="KAK7813990.1"/>
    <property type="molecule type" value="Genomic_DNA"/>
</dbReference>
<gene>
    <name evidence="4" type="primary">CHSP70_0</name>
    <name evidence="4" type="ORF">CFP56_004036</name>
</gene>
<protein>
    <submittedName>
        <fullName evidence="4">Stromal 70 kDa heat shock-related protein</fullName>
    </submittedName>
</protein>
<accession>A0AAW0IHK8</accession>